<accession>A0A1D2YSE0</accession>
<dbReference type="Proteomes" id="UP000243739">
    <property type="component" value="Unassembled WGS sequence"/>
</dbReference>
<organism evidence="1 2">
    <name type="scientific">Vulcanibacillus modesticaldus</name>
    <dbReference type="NCBI Taxonomy" id="337097"/>
    <lineage>
        <taxon>Bacteria</taxon>
        <taxon>Bacillati</taxon>
        <taxon>Bacillota</taxon>
        <taxon>Bacilli</taxon>
        <taxon>Bacillales</taxon>
        <taxon>Bacillaceae</taxon>
        <taxon>Vulcanibacillus</taxon>
    </lineage>
</organism>
<evidence type="ECO:0000313" key="1">
    <source>
        <dbReference type="EMBL" id="OEF97201.1"/>
    </source>
</evidence>
<proteinExistence type="predicted"/>
<gene>
    <name evidence="1" type="ORF">BHF71_11235</name>
</gene>
<name>A0A1D2YSE0_9BACI</name>
<keyword evidence="2" id="KW-1185">Reference proteome</keyword>
<evidence type="ECO:0000313" key="2">
    <source>
        <dbReference type="Proteomes" id="UP000243739"/>
    </source>
</evidence>
<comment type="caution">
    <text evidence="1">The sequence shown here is derived from an EMBL/GenBank/DDBJ whole genome shotgun (WGS) entry which is preliminary data.</text>
</comment>
<dbReference type="AlphaFoldDB" id="A0A1D2YSE0"/>
<reference evidence="1 2" key="1">
    <citation type="submission" date="2016-09" db="EMBL/GenBank/DDBJ databases">
        <title>Draft genome sequence for the type strain of Vulcanibacillus modesticaldus BR, a strictly anaerobic, moderately thermophilic, and nitrate-reducing bacterium from deep sea-hydrothermal vents of the Mid-Atlantic Ridge.</title>
        <authorList>
            <person name="Abin C.A."/>
            <person name="Hollibaugh J.T."/>
        </authorList>
    </citation>
    <scope>NUCLEOTIDE SEQUENCE [LARGE SCALE GENOMIC DNA]</scope>
    <source>
        <strain evidence="1 2">BR</strain>
    </source>
</reference>
<protein>
    <submittedName>
        <fullName evidence="1">Uncharacterized protein</fullName>
    </submittedName>
</protein>
<sequence length="110" mass="12739">MKYISIDTDVTEDLSEEEKKVLLNYFKKYSAEVKNLSFEGLKNEGLFDEETFSLEGILLAVKDIKKKTDKEAIIEASKYRSGLGAIAIEYTLEYINGKWEIKQEKMLWIS</sequence>
<dbReference type="EMBL" id="MIJF01000076">
    <property type="protein sequence ID" value="OEF97201.1"/>
    <property type="molecule type" value="Genomic_DNA"/>
</dbReference>